<evidence type="ECO:0000313" key="2">
    <source>
        <dbReference type="EMBL" id="SFJ43544.1"/>
    </source>
</evidence>
<evidence type="ECO:0000313" key="3">
    <source>
        <dbReference type="Proteomes" id="UP000199518"/>
    </source>
</evidence>
<dbReference type="STRING" id="1576369.SAMN05421753_12074"/>
<sequence>MDPDKYQQAWQAQSARTQMTVDADLLLKEVQRNQHHFRAIIIRRDFVEVGVALLLLPLWIFLGIKISTPWTWYLAIPALAWIAGFMLWFRMRHPQVPSAPDQPLLLCVKNSLTQVEDQIWLLRNVFWWYLLPPGISILAFFAHVTLLTSQTWVEAFCAGGLLFGFLVGVYGFIDYINQRAVSLDLEPRRQELLALLTRLGDEPIEEGVTTSATWRAEISSVFKRWFICAVVCFAILIVIVVTRTNTGSTNVESDRKSETQNLVHTAIDAVMCELV</sequence>
<accession>A0A1I3RA63</accession>
<dbReference type="EMBL" id="FOQD01000020">
    <property type="protein sequence ID" value="SFJ43544.1"/>
    <property type="molecule type" value="Genomic_DNA"/>
</dbReference>
<feature type="transmembrane region" description="Helical" evidence="1">
    <location>
        <begin position="126"/>
        <end position="146"/>
    </location>
</feature>
<protein>
    <submittedName>
        <fullName evidence="2">Uncharacterized protein</fullName>
    </submittedName>
</protein>
<keyword evidence="1" id="KW-0812">Transmembrane</keyword>
<keyword evidence="3" id="KW-1185">Reference proteome</keyword>
<feature type="transmembrane region" description="Helical" evidence="1">
    <location>
        <begin position="70"/>
        <end position="89"/>
    </location>
</feature>
<reference evidence="3" key="1">
    <citation type="submission" date="2016-10" db="EMBL/GenBank/DDBJ databases">
        <authorList>
            <person name="Varghese N."/>
            <person name="Submissions S."/>
        </authorList>
    </citation>
    <scope>NUCLEOTIDE SEQUENCE [LARGE SCALE GENOMIC DNA]</scope>
    <source>
        <strain evidence="3">DSM 26348</strain>
    </source>
</reference>
<organism evidence="2 3">
    <name type="scientific">Planctomicrobium piriforme</name>
    <dbReference type="NCBI Taxonomy" id="1576369"/>
    <lineage>
        <taxon>Bacteria</taxon>
        <taxon>Pseudomonadati</taxon>
        <taxon>Planctomycetota</taxon>
        <taxon>Planctomycetia</taxon>
        <taxon>Planctomycetales</taxon>
        <taxon>Planctomycetaceae</taxon>
        <taxon>Planctomicrobium</taxon>
    </lineage>
</organism>
<dbReference type="Proteomes" id="UP000199518">
    <property type="component" value="Unassembled WGS sequence"/>
</dbReference>
<dbReference type="OrthoDB" id="9801061at2"/>
<gene>
    <name evidence="2" type="ORF">SAMN05421753_12074</name>
</gene>
<name>A0A1I3RA63_9PLAN</name>
<feature type="transmembrane region" description="Helical" evidence="1">
    <location>
        <begin position="152"/>
        <end position="173"/>
    </location>
</feature>
<feature type="transmembrane region" description="Helical" evidence="1">
    <location>
        <begin position="225"/>
        <end position="242"/>
    </location>
</feature>
<keyword evidence="1" id="KW-0472">Membrane</keyword>
<keyword evidence="1" id="KW-1133">Transmembrane helix</keyword>
<dbReference type="AlphaFoldDB" id="A0A1I3RA63"/>
<proteinExistence type="predicted"/>
<feature type="transmembrane region" description="Helical" evidence="1">
    <location>
        <begin position="46"/>
        <end position="64"/>
    </location>
</feature>
<dbReference type="RefSeq" id="WP_092055745.1">
    <property type="nucleotide sequence ID" value="NZ_FOQD01000020.1"/>
</dbReference>
<evidence type="ECO:0000256" key="1">
    <source>
        <dbReference type="SAM" id="Phobius"/>
    </source>
</evidence>